<feature type="region of interest" description="Disordered" evidence="1">
    <location>
        <begin position="90"/>
        <end position="135"/>
    </location>
</feature>
<dbReference type="PaxDb" id="4113-PGSC0003DMT400008452"/>
<feature type="compositionally biased region" description="Basic and acidic residues" evidence="1">
    <location>
        <begin position="90"/>
        <end position="103"/>
    </location>
</feature>
<dbReference type="AlphaFoldDB" id="M0ZUL1"/>
<sequence>MGPIAYIIRMRHKWPQVGEYDAGLLPESTTIARIWLVNVYDFTFPLTYQYVFIRTDVPLPGDTAFCFVRVDDVDISRIQAFAHTTEDLSKRIHDTRRDREQSKRARTMGSYKEPHGYFRPPFHRYPPRLAGSVSP</sequence>
<reference evidence="3" key="1">
    <citation type="journal article" date="2011" name="Nature">
        <title>Genome sequence and analysis of the tuber crop potato.</title>
        <authorList>
            <consortium name="The Potato Genome Sequencing Consortium"/>
        </authorList>
    </citation>
    <scope>NUCLEOTIDE SEQUENCE [LARGE SCALE GENOMIC DNA]</scope>
    <source>
        <strain evidence="3">cv. DM1-3 516 R44</strain>
    </source>
</reference>
<evidence type="ECO:0000256" key="1">
    <source>
        <dbReference type="SAM" id="MobiDB-lite"/>
    </source>
</evidence>
<evidence type="ECO:0000313" key="2">
    <source>
        <dbReference type="EnsemblPlants" id="PGSC0003DMT400008452"/>
    </source>
</evidence>
<dbReference type="Proteomes" id="UP000011115">
    <property type="component" value="Unassembled WGS sequence"/>
</dbReference>
<accession>M0ZUL1</accession>
<dbReference type="InParanoid" id="M0ZUL1"/>
<keyword evidence="3" id="KW-1185">Reference proteome</keyword>
<dbReference type="HOGENOM" id="CLU_1889478_0_0_1"/>
<dbReference type="EnsemblPlants" id="PGSC0003DMT400008452">
    <property type="protein sequence ID" value="PGSC0003DMT400008452"/>
    <property type="gene ID" value="PGSC0003DMG400003267"/>
</dbReference>
<organism evidence="2 3">
    <name type="scientific">Solanum tuberosum</name>
    <name type="common">Potato</name>
    <dbReference type="NCBI Taxonomy" id="4113"/>
    <lineage>
        <taxon>Eukaryota</taxon>
        <taxon>Viridiplantae</taxon>
        <taxon>Streptophyta</taxon>
        <taxon>Embryophyta</taxon>
        <taxon>Tracheophyta</taxon>
        <taxon>Spermatophyta</taxon>
        <taxon>Magnoliopsida</taxon>
        <taxon>eudicotyledons</taxon>
        <taxon>Gunneridae</taxon>
        <taxon>Pentapetalae</taxon>
        <taxon>asterids</taxon>
        <taxon>lamiids</taxon>
        <taxon>Solanales</taxon>
        <taxon>Solanaceae</taxon>
        <taxon>Solanoideae</taxon>
        <taxon>Solaneae</taxon>
        <taxon>Solanum</taxon>
    </lineage>
</organism>
<proteinExistence type="predicted"/>
<name>M0ZUL1_SOLTU</name>
<evidence type="ECO:0000313" key="3">
    <source>
        <dbReference type="Proteomes" id="UP000011115"/>
    </source>
</evidence>
<dbReference type="Gramene" id="PGSC0003DMT400008452">
    <property type="protein sequence ID" value="PGSC0003DMT400008452"/>
    <property type="gene ID" value="PGSC0003DMG400003267"/>
</dbReference>
<protein>
    <submittedName>
        <fullName evidence="2">Uncharacterized protein</fullName>
    </submittedName>
</protein>
<reference evidence="2" key="2">
    <citation type="submission" date="2015-06" db="UniProtKB">
        <authorList>
            <consortium name="EnsemblPlants"/>
        </authorList>
    </citation>
    <scope>IDENTIFICATION</scope>
    <source>
        <strain evidence="2">DM1-3 516 R44</strain>
    </source>
</reference>